<comment type="caution">
    <text evidence="1">The sequence shown here is derived from an EMBL/GenBank/DDBJ whole genome shotgun (WGS) entry which is preliminary data.</text>
</comment>
<gene>
    <name evidence="1" type="ORF">EPD60_15345</name>
</gene>
<evidence type="ECO:0000313" key="1">
    <source>
        <dbReference type="EMBL" id="TCJ12639.1"/>
    </source>
</evidence>
<accession>A0A4R1B8U4</accession>
<dbReference type="OrthoDB" id="9832274at2"/>
<dbReference type="AlphaFoldDB" id="A0A4R1B8U4"/>
<sequence length="191" mass="22192">MHYLYERRLNMLEIAIHELKDEQLADFGLPDQLLKEYSITVPDIDREKLKEDYHEKDLAPGEGPEDFRLRKKTKAYYYTARAGFLFDEFVEDLLPMRTCMEGLSIAKNGLTYTEWSHEPLGKDVPDKQRLRANAEKAFSDVQLTLDEFAANSAEFNQLILPVAIQEKIQAERLFRFEVQALKAEGRPVYSA</sequence>
<keyword evidence="2" id="KW-1185">Reference proteome</keyword>
<protein>
    <submittedName>
        <fullName evidence="1">Uncharacterized protein</fullName>
    </submittedName>
</protein>
<reference evidence="1 2" key="1">
    <citation type="submission" date="2019-03" db="EMBL/GenBank/DDBJ databases">
        <authorList>
            <person name="Kim M.K.M."/>
        </authorList>
    </citation>
    <scope>NUCLEOTIDE SEQUENCE [LARGE SCALE GENOMIC DNA]</scope>
    <source>
        <strain evidence="1 2">17J68-12</strain>
    </source>
</reference>
<organism evidence="1 2">
    <name type="scientific">Flaviaesturariibacter flavus</name>
    <dbReference type="NCBI Taxonomy" id="2502780"/>
    <lineage>
        <taxon>Bacteria</taxon>
        <taxon>Pseudomonadati</taxon>
        <taxon>Bacteroidota</taxon>
        <taxon>Chitinophagia</taxon>
        <taxon>Chitinophagales</taxon>
        <taxon>Chitinophagaceae</taxon>
        <taxon>Flaviaestuariibacter</taxon>
    </lineage>
</organism>
<evidence type="ECO:0000313" key="2">
    <source>
        <dbReference type="Proteomes" id="UP000295334"/>
    </source>
</evidence>
<dbReference type="Proteomes" id="UP000295334">
    <property type="component" value="Unassembled WGS sequence"/>
</dbReference>
<dbReference type="RefSeq" id="WP_131450396.1">
    <property type="nucleotide sequence ID" value="NZ_SJZI01000050.1"/>
</dbReference>
<dbReference type="EMBL" id="SJZI01000050">
    <property type="protein sequence ID" value="TCJ12639.1"/>
    <property type="molecule type" value="Genomic_DNA"/>
</dbReference>
<name>A0A4R1B8U4_9BACT</name>
<proteinExistence type="predicted"/>